<sequence>MVLLERSDLSRKIPTFDFLVKEAICYLEFGLANPQGDHKRSSFKELQYICDGDSNGVVYFIGTSFGEHQWVNPVLAKVTSRNTAYVQLLYLETGGVKGLHKKLEFSAKIRKTKSKQSYYLGPRHPIKTIAWTIPSTKRIGKVIEIALHSVWTAPNAFDASLNLAKRPGYTFDAPFESNYNQSATTWSTDFQSALLSPFLPNTCGACL</sequence>
<keyword evidence="2" id="KW-1185">Reference proteome</keyword>
<dbReference type="Proteomes" id="UP000306102">
    <property type="component" value="Unassembled WGS sequence"/>
</dbReference>
<reference evidence="1 2" key="1">
    <citation type="journal article" date="2018" name="Proc. Natl. Acad. Sci. U.S.A.">
        <title>Draft genome sequence of Camellia sinensis var. sinensis provides insights into the evolution of the tea genome and tea quality.</title>
        <authorList>
            <person name="Wei C."/>
            <person name="Yang H."/>
            <person name="Wang S."/>
            <person name="Zhao J."/>
            <person name="Liu C."/>
            <person name="Gao L."/>
            <person name="Xia E."/>
            <person name="Lu Y."/>
            <person name="Tai Y."/>
            <person name="She G."/>
            <person name="Sun J."/>
            <person name="Cao H."/>
            <person name="Tong W."/>
            <person name="Gao Q."/>
            <person name="Li Y."/>
            <person name="Deng W."/>
            <person name="Jiang X."/>
            <person name="Wang W."/>
            <person name="Chen Q."/>
            <person name="Zhang S."/>
            <person name="Li H."/>
            <person name="Wu J."/>
            <person name="Wang P."/>
            <person name="Li P."/>
            <person name="Shi C."/>
            <person name="Zheng F."/>
            <person name="Jian J."/>
            <person name="Huang B."/>
            <person name="Shan D."/>
            <person name="Shi M."/>
            <person name="Fang C."/>
            <person name="Yue Y."/>
            <person name="Li F."/>
            <person name="Li D."/>
            <person name="Wei S."/>
            <person name="Han B."/>
            <person name="Jiang C."/>
            <person name="Yin Y."/>
            <person name="Xia T."/>
            <person name="Zhang Z."/>
            <person name="Bennetzen J.L."/>
            <person name="Zhao S."/>
            <person name="Wan X."/>
        </authorList>
    </citation>
    <scope>NUCLEOTIDE SEQUENCE [LARGE SCALE GENOMIC DNA]</scope>
    <source>
        <strain evidence="2">cv. Shuchazao</strain>
        <tissue evidence="1">Leaf</tissue>
    </source>
</reference>
<evidence type="ECO:0000313" key="2">
    <source>
        <dbReference type="Proteomes" id="UP000306102"/>
    </source>
</evidence>
<accession>A0A4S4DN10</accession>
<dbReference type="EMBL" id="SDRB02010779">
    <property type="protein sequence ID" value="THG04383.1"/>
    <property type="molecule type" value="Genomic_DNA"/>
</dbReference>
<dbReference type="AlphaFoldDB" id="A0A4S4DN10"/>
<evidence type="ECO:0000313" key="1">
    <source>
        <dbReference type="EMBL" id="THG04383.1"/>
    </source>
</evidence>
<proteinExistence type="predicted"/>
<dbReference type="PANTHER" id="PTHR47457">
    <property type="entry name" value="OS05G0345500 PROTEIN"/>
    <property type="match status" value="1"/>
</dbReference>
<organism evidence="1 2">
    <name type="scientific">Camellia sinensis var. sinensis</name>
    <name type="common">China tea</name>
    <dbReference type="NCBI Taxonomy" id="542762"/>
    <lineage>
        <taxon>Eukaryota</taxon>
        <taxon>Viridiplantae</taxon>
        <taxon>Streptophyta</taxon>
        <taxon>Embryophyta</taxon>
        <taxon>Tracheophyta</taxon>
        <taxon>Spermatophyta</taxon>
        <taxon>Magnoliopsida</taxon>
        <taxon>eudicotyledons</taxon>
        <taxon>Gunneridae</taxon>
        <taxon>Pentapetalae</taxon>
        <taxon>asterids</taxon>
        <taxon>Ericales</taxon>
        <taxon>Theaceae</taxon>
        <taxon>Camellia</taxon>
    </lineage>
</organism>
<name>A0A4S4DN10_CAMSN</name>
<dbReference type="STRING" id="542762.A0A4S4DN10"/>
<dbReference type="PANTHER" id="PTHR47457:SF1">
    <property type="entry name" value="BTB DOMAIN-CONTAINING PROTEIN-RELATED"/>
    <property type="match status" value="1"/>
</dbReference>
<protein>
    <submittedName>
        <fullName evidence="1">Uncharacterized protein</fullName>
    </submittedName>
</protein>
<gene>
    <name evidence="1" type="ORF">TEA_023476</name>
</gene>
<comment type="caution">
    <text evidence="1">The sequence shown here is derived from an EMBL/GenBank/DDBJ whole genome shotgun (WGS) entry which is preliminary data.</text>
</comment>